<sequence>MATPICKAILTVLTTIYGIRHPVNLLHNEMHNRDLDFLSPATRSEGSMVCVQLALNCYQGLSQAEGDTPNIVAFDENKEYIGASNCHDNGVCVAYVSQMQADGTPRGSLGDMGRTCRKRWYFTNIEVGDGRHKSDCVWLNWDGERDGSEPKGDHNEAAAMQIHMEALYKLHH</sequence>
<evidence type="ECO:0000313" key="2">
    <source>
        <dbReference type="Proteomes" id="UP001590951"/>
    </source>
</evidence>
<reference evidence="1 2" key="1">
    <citation type="submission" date="2024-09" db="EMBL/GenBank/DDBJ databases">
        <title>Rethinking Asexuality: The Enigmatic Case of Functional Sexual Genes in Lepraria (Stereocaulaceae).</title>
        <authorList>
            <person name="Doellman M."/>
            <person name="Sun Y."/>
            <person name="Barcenas-Pena A."/>
            <person name="Lumbsch H.T."/>
            <person name="Grewe F."/>
        </authorList>
    </citation>
    <scope>NUCLEOTIDE SEQUENCE [LARGE SCALE GENOMIC DNA]</scope>
    <source>
        <strain evidence="1 2">Grewe 0041</strain>
    </source>
</reference>
<evidence type="ECO:0000313" key="1">
    <source>
        <dbReference type="EMBL" id="KAL2058517.1"/>
    </source>
</evidence>
<keyword evidence="2" id="KW-1185">Reference proteome</keyword>
<name>A0ABR4BMA1_9LECA</name>
<accession>A0ABR4BMA1</accession>
<comment type="caution">
    <text evidence="1">The sequence shown here is derived from an EMBL/GenBank/DDBJ whole genome shotgun (WGS) entry which is preliminary data.</text>
</comment>
<dbReference type="Proteomes" id="UP001590951">
    <property type="component" value="Unassembled WGS sequence"/>
</dbReference>
<protein>
    <submittedName>
        <fullName evidence="1">Uncharacterized protein</fullName>
    </submittedName>
</protein>
<organism evidence="1 2">
    <name type="scientific">Lepraria finkii</name>
    <dbReference type="NCBI Taxonomy" id="1340010"/>
    <lineage>
        <taxon>Eukaryota</taxon>
        <taxon>Fungi</taxon>
        <taxon>Dikarya</taxon>
        <taxon>Ascomycota</taxon>
        <taxon>Pezizomycotina</taxon>
        <taxon>Lecanoromycetes</taxon>
        <taxon>OSLEUM clade</taxon>
        <taxon>Lecanoromycetidae</taxon>
        <taxon>Lecanorales</taxon>
        <taxon>Lecanorineae</taxon>
        <taxon>Stereocaulaceae</taxon>
        <taxon>Lepraria</taxon>
    </lineage>
</organism>
<gene>
    <name evidence="1" type="ORF">ABVK25_001245</name>
</gene>
<dbReference type="EMBL" id="JBHFEH010000002">
    <property type="protein sequence ID" value="KAL2058517.1"/>
    <property type="molecule type" value="Genomic_DNA"/>
</dbReference>
<proteinExistence type="predicted"/>